<dbReference type="AlphaFoldDB" id="A0A4R3KAW2"/>
<dbReference type="PANTHER" id="PTHR42967">
    <property type="entry name" value="METAL DEPENDENT HYDROLASE"/>
    <property type="match status" value="1"/>
</dbReference>
<reference evidence="1 2" key="1">
    <citation type="submission" date="2019-03" db="EMBL/GenBank/DDBJ databases">
        <title>Genomic Encyclopedia of Type Strains, Phase IV (KMG-IV): sequencing the most valuable type-strain genomes for metagenomic binning, comparative biology and taxonomic classification.</title>
        <authorList>
            <person name="Goeker M."/>
        </authorList>
    </citation>
    <scope>NUCLEOTIDE SEQUENCE [LARGE SCALE GENOMIC DNA]</scope>
    <source>
        <strain evidence="1 2">DSM 29489</strain>
    </source>
</reference>
<dbReference type="Gene3D" id="3.60.15.10">
    <property type="entry name" value="Ribonuclease Z/Hydroxyacylglutathione hydrolase-like"/>
    <property type="match status" value="1"/>
</dbReference>
<evidence type="ECO:0000313" key="1">
    <source>
        <dbReference type="EMBL" id="TCS79801.1"/>
    </source>
</evidence>
<evidence type="ECO:0000313" key="2">
    <source>
        <dbReference type="Proteomes" id="UP000295726"/>
    </source>
</evidence>
<accession>A0A4R3KAW2</accession>
<dbReference type="EMBL" id="SLZZ01000007">
    <property type="protein sequence ID" value="TCS79801.1"/>
    <property type="molecule type" value="Genomic_DNA"/>
</dbReference>
<comment type="caution">
    <text evidence="1">The sequence shown here is derived from an EMBL/GenBank/DDBJ whole genome shotgun (WGS) entry which is preliminary data.</text>
</comment>
<protein>
    <submittedName>
        <fullName evidence="1">L-ascorbate metabolism protein UlaG (Beta-lactamase superfamily)</fullName>
    </submittedName>
</protein>
<dbReference type="OrthoDB" id="36975at2"/>
<proteinExistence type="predicted"/>
<dbReference type="InterPro" id="IPR036866">
    <property type="entry name" value="RibonucZ/Hydroxyglut_hydro"/>
</dbReference>
<dbReference type="Pfam" id="PF13483">
    <property type="entry name" value="Lactamase_B_3"/>
    <property type="match status" value="1"/>
</dbReference>
<dbReference type="Proteomes" id="UP000295726">
    <property type="component" value="Unassembled WGS sequence"/>
</dbReference>
<dbReference type="PANTHER" id="PTHR42967:SF1">
    <property type="entry name" value="MBL FOLD METALLO-HYDROLASE"/>
    <property type="match status" value="1"/>
</dbReference>
<sequence>MMRITYLSHSGFLVEVETAYFLFDFYKGELPKPDAGKKFYVFISHAHFDHYKSDIFELREKIPGVHFIVSDDIEAEAGRDIVFMAPNEEKSIDGCKIRTLRSTDEGVAFLLRYEGHTIYHAGDLNWWHWEEEGEAYNTMMRRNYQREINKLQGMKIDVAFVPVDPRLGEQYCWGIDCFMKRTETKEVFPMHFWDNYGIFDRLLLEDCTKGYADKIQRISREGQVFELENGGTVNNAG</sequence>
<dbReference type="RefSeq" id="WP_132380160.1">
    <property type="nucleotide sequence ID" value="NZ_DAIPCY010000083.1"/>
</dbReference>
<organism evidence="1 2">
    <name type="scientific">Muricomes intestini</name>
    <dbReference type="NCBI Taxonomy" id="1796634"/>
    <lineage>
        <taxon>Bacteria</taxon>
        <taxon>Bacillati</taxon>
        <taxon>Bacillota</taxon>
        <taxon>Clostridia</taxon>
        <taxon>Lachnospirales</taxon>
        <taxon>Lachnospiraceae</taxon>
        <taxon>Muricomes</taxon>
    </lineage>
</organism>
<name>A0A4R3KAW2_9FIRM</name>
<gene>
    <name evidence="1" type="ORF">EDD59_10757</name>
</gene>
<dbReference type="SUPFAM" id="SSF56281">
    <property type="entry name" value="Metallo-hydrolase/oxidoreductase"/>
    <property type="match status" value="1"/>
</dbReference>
<keyword evidence="2" id="KW-1185">Reference proteome</keyword>